<dbReference type="Gene3D" id="3.30.465.10">
    <property type="match status" value="1"/>
</dbReference>
<feature type="domain" description="FAD-binding PCMH-type" evidence="6">
    <location>
        <begin position="35"/>
        <end position="206"/>
    </location>
</feature>
<dbReference type="InterPro" id="IPR006094">
    <property type="entry name" value="Oxid_FAD_bind_N"/>
</dbReference>
<dbReference type="InterPro" id="IPR050416">
    <property type="entry name" value="FAD-linked_Oxidoreductase"/>
</dbReference>
<dbReference type="Proteomes" id="UP001291309">
    <property type="component" value="Unassembled WGS sequence"/>
</dbReference>
<comment type="caution">
    <text evidence="7">The sequence shown here is derived from an EMBL/GenBank/DDBJ whole genome shotgun (WGS) entry which is preliminary data.</text>
</comment>
<evidence type="ECO:0000256" key="5">
    <source>
        <dbReference type="ARBA" id="ARBA00023002"/>
    </source>
</evidence>
<evidence type="ECO:0000313" key="8">
    <source>
        <dbReference type="Proteomes" id="UP001291309"/>
    </source>
</evidence>
<dbReference type="SUPFAM" id="SSF56176">
    <property type="entry name" value="FAD-binding/transporter-associated domain-like"/>
    <property type="match status" value="1"/>
</dbReference>
<keyword evidence="3" id="KW-0285">Flavoprotein</keyword>
<proteinExistence type="inferred from homology"/>
<evidence type="ECO:0000256" key="3">
    <source>
        <dbReference type="ARBA" id="ARBA00022630"/>
    </source>
</evidence>
<evidence type="ECO:0000256" key="1">
    <source>
        <dbReference type="ARBA" id="ARBA00001974"/>
    </source>
</evidence>
<evidence type="ECO:0000313" key="7">
    <source>
        <dbReference type="EMBL" id="MDY7225427.1"/>
    </source>
</evidence>
<sequence>MEASLEAFKRRFGGRIVLPAEAGYEKATKLDISLESARPAMVVWPRNPEEVAEALRYAQEAGLPISVRSGGHAASGQALVDKGMTIHVGDMKGLSINRERGTVRAQAGCLFSDIDKFTHAELGSKAAVLGFADTVGSGYALYGGFGSMSRKHGLCIDNLVSVELVTADGRILNVSETENPDLWWAVRGGGATLGIVTAFEHRLFDVSTFYGGSIILPENRFHEYNRFIHQLRHDNDLVSINYLMRTPQGPVVFIFLAHWGSQSRAEKEALFAPIQKMAPMQYTVGQYDYFQFQGIFAPIWHSLPSPRRAYWTSGSLKGLENEAGFNSFLDAYFEVWKSVPPSVVMAVMNIELYGGAIRNVPRQATAYWPRETEMLFGLMPTWLDPAIDAEVVAFTRKAKAHLSSHPLAMPEGYLNFSMHEEAEVYYGGNLERLSAIKAQIDPKNIFHRCVDVRSKQGKKAVSGA</sequence>
<dbReference type="PANTHER" id="PTHR42973:SF39">
    <property type="entry name" value="FAD-BINDING PCMH-TYPE DOMAIN-CONTAINING PROTEIN"/>
    <property type="match status" value="1"/>
</dbReference>
<dbReference type="PROSITE" id="PS00862">
    <property type="entry name" value="OX2_COVAL_FAD"/>
    <property type="match status" value="1"/>
</dbReference>
<accession>A0ABU5GX24</accession>
<dbReference type="Pfam" id="PF01565">
    <property type="entry name" value="FAD_binding_4"/>
    <property type="match status" value="1"/>
</dbReference>
<dbReference type="RefSeq" id="WP_321544137.1">
    <property type="nucleotide sequence ID" value="NZ_JAXIVS010000001.1"/>
</dbReference>
<protein>
    <submittedName>
        <fullName evidence="7">FAD-binding oxidoreductase</fullName>
    </submittedName>
</protein>
<dbReference type="PROSITE" id="PS51387">
    <property type="entry name" value="FAD_PCMH"/>
    <property type="match status" value="1"/>
</dbReference>
<organism evidence="7 8">
    <name type="scientific">Hyalangium rubrum</name>
    <dbReference type="NCBI Taxonomy" id="3103134"/>
    <lineage>
        <taxon>Bacteria</taxon>
        <taxon>Pseudomonadati</taxon>
        <taxon>Myxococcota</taxon>
        <taxon>Myxococcia</taxon>
        <taxon>Myxococcales</taxon>
        <taxon>Cystobacterineae</taxon>
        <taxon>Archangiaceae</taxon>
        <taxon>Hyalangium</taxon>
    </lineage>
</organism>
<reference evidence="7 8" key="1">
    <citation type="submission" date="2023-12" db="EMBL/GenBank/DDBJ databases">
        <title>the genome sequence of Hyalangium sp. s54d21.</title>
        <authorList>
            <person name="Zhang X."/>
        </authorList>
    </citation>
    <scope>NUCLEOTIDE SEQUENCE [LARGE SCALE GENOMIC DNA]</scope>
    <source>
        <strain evidence="8">s54d21</strain>
    </source>
</reference>
<evidence type="ECO:0000256" key="2">
    <source>
        <dbReference type="ARBA" id="ARBA00005466"/>
    </source>
</evidence>
<evidence type="ECO:0000256" key="4">
    <source>
        <dbReference type="ARBA" id="ARBA00022827"/>
    </source>
</evidence>
<name>A0ABU5GX24_9BACT</name>
<keyword evidence="8" id="KW-1185">Reference proteome</keyword>
<gene>
    <name evidence="7" type="ORF">SYV04_03500</name>
</gene>
<dbReference type="InterPro" id="IPR006093">
    <property type="entry name" value="Oxy_OxRdtase_FAD_BS"/>
</dbReference>
<keyword evidence="5" id="KW-0560">Oxidoreductase</keyword>
<comment type="similarity">
    <text evidence="2">Belongs to the oxygen-dependent FAD-linked oxidoreductase family.</text>
</comment>
<keyword evidence="4" id="KW-0274">FAD</keyword>
<dbReference type="Gene3D" id="3.30.43.10">
    <property type="entry name" value="Uridine Diphospho-n-acetylenolpyruvylglucosamine Reductase, domain 2"/>
    <property type="match status" value="1"/>
</dbReference>
<dbReference type="InterPro" id="IPR036318">
    <property type="entry name" value="FAD-bd_PCMH-like_sf"/>
</dbReference>
<dbReference type="EMBL" id="JAXIVS010000001">
    <property type="protein sequence ID" value="MDY7225427.1"/>
    <property type="molecule type" value="Genomic_DNA"/>
</dbReference>
<dbReference type="InterPro" id="IPR012951">
    <property type="entry name" value="BBE"/>
</dbReference>
<evidence type="ECO:0000259" key="6">
    <source>
        <dbReference type="PROSITE" id="PS51387"/>
    </source>
</evidence>
<dbReference type="Pfam" id="PF08031">
    <property type="entry name" value="BBE"/>
    <property type="match status" value="1"/>
</dbReference>
<dbReference type="PANTHER" id="PTHR42973">
    <property type="entry name" value="BINDING OXIDOREDUCTASE, PUTATIVE (AFU_ORTHOLOGUE AFUA_1G17690)-RELATED"/>
    <property type="match status" value="1"/>
</dbReference>
<dbReference type="InterPro" id="IPR016167">
    <property type="entry name" value="FAD-bd_PCMH_sub1"/>
</dbReference>
<dbReference type="Gene3D" id="3.40.462.20">
    <property type="match status" value="1"/>
</dbReference>
<dbReference type="InterPro" id="IPR016169">
    <property type="entry name" value="FAD-bd_PCMH_sub2"/>
</dbReference>
<dbReference type="InterPro" id="IPR016166">
    <property type="entry name" value="FAD-bd_PCMH"/>
</dbReference>
<comment type="cofactor">
    <cofactor evidence="1">
        <name>FAD</name>
        <dbReference type="ChEBI" id="CHEBI:57692"/>
    </cofactor>
</comment>